<evidence type="ECO:0008006" key="2">
    <source>
        <dbReference type="Google" id="ProtNLM"/>
    </source>
</evidence>
<organism evidence="1">
    <name type="scientific">freshwater metagenome</name>
    <dbReference type="NCBI Taxonomy" id="449393"/>
    <lineage>
        <taxon>unclassified sequences</taxon>
        <taxon>metagenomes</taxon>
        <taxon>ecological metagenomes</taxon>
    </lineage>
</organism>
<dbReference type="AlphaFoldDB" id="A0A094QSS2"/>
<reference evidence="1" key="1">
    <citation type="submission" date="2014-05" db="EMBL/GenBank/DDBJ databases">
        <title>Key roles for freshwater Actinobacteria revealed by deep metagenomic sequencing.</title>
        <authorList>
            <person name="Ghai R."/>
            <person name="Mizuno C.M."/>
            <person name="Picazo A."/>
            <person name="Camacho A."/>
            <person name="Rodriguez-Valera F."/>
        </authorList>
    </citation>
    <scope>NUCLEOTIDE SEQUENCE</scope>
</reference>
<comment type="caution">
    <text evidence="1">The sequence shown here is derived from an EMBL/GenBank/DDBJ whole genome shotgun (WGS) entry which is preliminary data.</text>
</comment>
<accession>A0A094QSS2</accession>
<proteinExistence type="predicted"/>
<feature type="non-terminal residue" evidence="1">
    <location>
        <position position="34"/>
    </location>
</feature>
<protein>
    <recommendedName>
        <fullName evidence="2">Diaminopimelate epimerase</fullName>
    </recommendedName>
</protein>
<sequence length="34" mass="3747">MNTTKPVPATYGHGTHNDFVLIFDPDDQRSVTTA</sequence>
<gene>
    <name evidence="1" type="ORF">GM50_10445</name>
</gene>
<evidence type="ECO:0000313" key="1">
    <source>
        <dbReference type="EMBL" id="KGA17816.1"/>
    </source>
</evidence>
<dbReference type="EMBL" id="JNSK01000035">
    <property type="protein sequence ID" value="KGA17816.1"/>
    <property type="molecule type" value="Genomic_DNA"/>
</dbReference>
<name>A0A094QSS2_9ZZZZ</name>